<gene>
    <name evidence="2" type="ORF">BSAL_63595</name>
</gene>
<sequence length="119" mass="13054">MYSRLCNTSSLRLTTPHDEGRTDAMTSSPAQQREGAGPEVPFSPPSNQPLLSTPAEPLCHYFSIPQIPGTPPNKLIEPDMLLGDAQVGEGKVMFKTLRFETDDDYCNPQSTNSLGDLTW</sequence>
<protein>
    <submittedName>
        <fullName evidence="2">Uncharacterized protein</fullName>
    </submittedName>
</protein>
<evidence type="ECO:0000313" key="2">
    <source>
        <dbReference type="EMBL" id="CUI13270.1"/>
    </source>
</evidence>
<dbReference type="VEuPathDB" id="TriTrypDB:BSAL_63595"/>
<dbReference type="Proteomes" id="UP000051952">
    <property type="component" value="Unassembled WGS sequence"/>
</dbReference>
<keyword evidence="3" id="KW-1185">Reference proteome</keyword>
<proteinExistence type="predicted"/>
<evidence type="ECO:0000256" key="1">
    <source>
        <dbReference type="SAM" id="MobiDB-lite"/>
    </source>
</evidence>
<reference evidence="3" key="1">
    <citation type="submission" date="2015-09" db="EMBL/GenBank/DDBJ databases">
        <authorList>
            <consortium name="Pathogen Informatics"/>
        </authorList>
    </citation>
    <scope>NUCLEOTIDE SEQUENCE [LARGE SCALE GENOMIC DNA]</scope>
    <source>
        <strain evidence="3">Lake Konstanz</strain>
    </source>
</reference>
<evidence type="ECO:0000313" key="3">
    <source>
        <dbReference type="Proteomes" id="UP000051952"/>
    </source>
</evidence>
<dbReference type="EMBL" id="CYKH01000354">
    <property type="protein sequence ID" value="CUI13270.1"/>
    <property type="molecule type" value="Genomic_DNA"/>
</dbReference>
<name>A0A0S4KEA7_BODSA</name>
<organism evidence="2 3">
    <name type="scientific">Bodo saltans</name>
    <name type="common">Flagellated protozoan</name>
    <dbReference type="NCBI Taxonomy" id="75058"/>
    <lineage>
        <taxon>Eukaryota</taxon>
        <taxon>Discoba</taxon>
        <taxon>Euglenozoa</taxon>
        <taxon>Kinetoplastea</taxon>
        <taxon>Metakinetoplastina</taxon>
        <taxon>Eubodonida</taxon>
        <taxon>Bodonidae</taxon>
        <taxon>Bodo</taxon>
    </lineage>
</organism>
<feature type="region of interest" description="Disordered" evidence="1">
    <location>
        <begin position="1"/>
        <end position="54"/>
    </location>
</feature>
<accession>A0A0S4KEA7</accession>
<feature type="compositionally biased region" description="Polar residues" evidence="1">
    <location>
        <begin position="1"/>
        <end position="13"/>
    </location>
</feature>
<dbReference type="AlphaFoldDB" id="A0A0S4KEA7"/>